<keyword evidence="4" id="KW-1185">Reference proteome</keyword>
<feature type="region of interest" description="Disordered" evidence="1">
    <location>
        <begin position="379"/>
        <end position="419"/>
    </location>
</feature>
<dbReference type="GO" id="GO:0000124">
    <property type="term" value="C:SAGA complex"/>
    <property type="evidence" value="ECO:0007669"/>
    <property type="project" value="InterPro"/>
</dbReference>
<evidence type="ECO:0000313" key="3">
    <source>
        <dbReference type="EMBL" id="KIN04502.1"/>
    </source>
</evidence>
<proteinExistence type="predicted"/>
<dbReference type="EMBL" id="KN832872">
    <property type="protein sequence ID" value="KIN04502.1"/>
    <property type="molecule type" value="Genomic_DNA"/>
</dbReference>
<gene>
    <name evidence="3" type="ORF">OIDMADRAFT_17538</name>
</gene>
<feature type="compositionally biased region" description="Basic and acidic residues" evidence="1">
    <location>
        <begin position="95"/>
        <end position="104"/>
    </location>
</feature>
<sequence>MASRENKATLPSDDELTIKVAPKKEAKDKLNPTIKLKKPAPKHSKPGNWRDGSVIDDDKKRSTDTPSTSSVPASPGPVVNQLDDTARETFATGRPLEDSPELHQCKHCKKSVLKTAAKSHVISCLKLKKEKAQRKKEQKEARERERREMDGDKKDDDGDTRMDDDDDPEDDASPEKKGPGDLKSAKKSAGKKVEIDDAKKGKKRKADGDAEKGPKQKKKKEEPKPKAPKPKGPVDVERQCGVLIKEGVRCARSLTCKSHSMGAKRAVGGRSLPYDMLLAAYQKKNQAKQQKAAIDANAPLEDEEAANGPVDSDEELTSVMHGLSNWNPQPVVPPLIQMPIDREYQKKRLYEQLHNATNGFTVNICKVVGYGAQKLNPSHHAFHDGEGDADGEADSSAIGTLGQGVHGVSSRRSSGLTIH</sequence>
<evidence type="ECO:0000313" key="4">
    <source>
        <dbReference type="Proteomes" id="UP000054321"/>
    </source>
</evidence>
<dbReference type="PANTHER" id="PTHR47805">
    <property type="entry name" value="SAGA-ASSOCIATED FACTOR 73"/>
    <property type="match status" value="1"/>
</dbReference>
<reference evidence="3 4" key="1">
    <citation type="submission" date="2014-04" db="EMBL/GenBank/DDBJ databases">
        <authorList>
            <consortium name="DOE Joint Genome Institute"/>
            <person name="Kuo A."/>
            <person name="Martino E."/>
            <person name="Perotto S."/>
            <person name="Kohler A."/>
            <person name="Nagy L.G."/>
            <person name="Floudas D."/>
            <person name="Copeland A."/>
            <person name="Barry K.W."/>
            <person name="Cichocki N."/>
            <person name="Veneault-Fourrey C."/>
            <person name="LaButti K."/>
            <person name="Lindquist E.A."/>
            <person name="Lipzen A."/>
            <person name="Lundell T."/>
            <person name="Morin E."/>
            <person name="Murat C."/>
            <person name="Sun H."/>
            <person name="Tunlid A."/>
            <person name="Henrissat B."/>
            <person name="Grigoriev I.V."/>
            <person name="Hibbett D.S."/>
            <person name="Martin F."/>
            <person name="Nordberg H.P."/>
            <person name="Cantor M.N."/>
            <person name="Hua S.X."/>
        </authorList>
    </citation>
    <scope>NUCLEOTIDE SEQUENCE [LARGE SCALE GENOMIC DNA]</scope>
    <source>
        <strain evidence="3 4">Zn</strain>
    </source>
</reference>
<dbReference type="Pfam" id="PF08313">
    <property type="entry name" value="SCA7"/>
    <property type="match status" value="1"/>
</dbReference>
<organism evidence="3 4">
    <name type="scientific">Oidiodendron maius (strain Zn)</name>
    <dbReference type="NCBI Taxonomy" id="913774"/>
    <lineage>
        <taxon>Eukaryota</taxon>
        <taxon>Fungi</taxon>
        <taxon>Dikarya</taxon>
        <taxon>Ascomycota</taxon>
        <taxon>Pezizomycotina</taxon>
        <taxon>Leotiomycetes</taxon>
        <taxon>Leotiomycetes incertae sedis</taxon>
        <taxon>Myxotrichaceae</taxon>
        <taxon>Oidiodendron</taxon>
    </lineage>
</organism>
<dbReference type="PROSITE" id="PS51505">
    <property type="entry name" value="SCA7"/>
    <property type="match status" value="1"/>
</dbReference>
<accession>A0A0C3HQA9</accession>
<evidence type="ECO:0000259" key="2">
    <source>
        <dbReference type="PROSITE" id="PS51505"/>
    </source>
</evidence>
<dbReference type="GO" id="GO:1904802">
    <property type="term" value="P:RITS complex assembly"/>
    <property type="evidence" value="ECO:0007669"/>
    <property type="project" value="TreeGrafter"/>
</dbReference>
<feature type="compositionally biased region" description="Basic residues" evidence="1">
    <location>
        <begin position="35"/>
        <end position="45"/>
    </location>
</feature>
<reference evidence="4" key="2">
    <citation type="submission" date="2015-01" db="EMBL/GenBank/DDBJ databases">
        <title>Evolutionary Origins and Diversification of the Mycorrhizal Mutualists.</title>
        <authorList>
            <consortium name="DOE Joint Genome Institute"/>
            <consortium name="Mycorrhizal Genomics Consortium"/>
            <person name="Kohler A."/>
            <person name="Kuo A."/>
            <person name="Nagy L.G."/>
            <person name="Floudas D."/>
            <person name="Copeland A."/>
            <person name="Barry K.W."/>
            <person name="Cichocki N."/>
            <person name="Veneault-Fourrey C."/>
            <person name="LaButti K."/>
            <person name="Lindquist E.A."/>
            <person name="Lipzen A."/>
            <person name="Lundell T."/>
            <person name="Morin E."/>
            <person name="Murat C."/>
            <person name="Riley R."/>
            <person name="Ohm R."/>
            <person name="Sun H."/>
            <person name="Tunlid A."/>
            <person name="Henrissat B."/>
            <person name="Grigoriev I.V."/>
            <person name="Hibbett D.S."/>
            <person name="Martin F."/>
        </authorList>
    </citation>
    <scope>NUCLEOTIDE SEQUENCE [LARGE SCALE GENOMIC DNA]</scope>
    <source>
        <strain evidence="4">Zn</strain>
    </source>
</reference>
<name>A0A0C3HQA9_OIDMZ</name>
<feature type="compositionally biased region" description="Basic and acidic residues" evidence="1">
    <location>
        <begin position="173"/>
        <end position="184"/>
    </location>
</feature>
<feature type="region of interest" description="Disordered" evidence="1">
    <location>
        <begin position="1"/>
        <end position="104"/>
    </location>
</feature>
<dbReference type="GO" id="GO:0031048">
    <property type="term" value="P:regulatory ncRNA-mediated heterochromatin formation"/>
    <property type="evidence" value="ECO:0007669"/>
    <property type="project" value="TreeGrafter"/>
</dbReference>
<dbReference type="Gene3D" id="6.10.140.670">
    <property type="match status" value="1"/>
</dbReference>
<feature type="compositionally biased region" description="Acidic residues" evidence="1">
    <location>
        <begin position="162"/>
        <end position="172"/>
    </location>
</feature>
<dbReference type="GO" id="GO:0006357">
    <property type="term" value="P:regulation of transcription by RNA polymerase II"/>
    <property type="evidence" value="ECO:0007669"/>
    <property type="project" value="TreeGrafter"/>
</dbReference>
<dbReference type="InParanoid" id="A0A0C3HQA9"/>
<feature type="compositionally biased region" description="Basic and acidic residues" evidence="1">
    <location>
        <begin position="206"/>
        <end position="225"/>
    </location>
</feature>
<dbReference type="AlphaFoldDB" id="A0A0C3HQA9"/>
<dbReference type="PANTHER" id="PTHR47805:SF1">
    <property type="entry name" value="SAGA-ASSOCIATED FACTOR 73"/>
    <property type="match status" value="1"/>
</dbReference>
<feature type="region of interest" description="Disordered" evidence="1">
    <location>
        <begin position="123"/>
        <end position="235"/>
    </location>
</feature>
<evidence type="ECO:0000256" key="1">
    <source>
        <dbReference type="SAM" id="MobiDB-lite"/>
    </source>
</evidence>
<dbReference type="InterPro" id="IPR013243">
    <property type="entry name" value="SCA7_dom"/>
</dbReference>
<dbReference type="OrthoDB" id="21678at2759"/>
<feature type="domain" description="SCA7" evidence="2">
    <location>
        <begin position="227"/>
        <end position="293"/>
    </location>
</feature>
<dbReference type="HOGENOM" id="CLU_044734_1_1_1"/>
<dbReference type="STRING" id="913774.A0A0C3HQA9"/>
<feature type="compositionally biased region" description="Low complexity" evidence="1">
    <location>
        <begin position="406"/>
        <end position="419"/>
    </location>
</feature>
<dbReference type="InterPro" id="IPR037804">
    <property type="entry name" value="SGF73"/>
</dbReference>
<feature type="compositionally biased region" description="Basic and acidic residues" evidence="1">
    <location>
        <begin position="135"/>
        <end position="161"/>
    </location>
</feature>
<dbReference type="Proteomes" id="UP000054321">
    <property type="component" value="Unassembled WGS sequence"/>
</dbReference>
<protein>
    <recommendedName>
        <fullName evidence="2">SCA7 domain-containing protein</fullName>
    </recommendedName>
</protein>